<evidence type="ECO:0000256" key="1">
    <source>
        <dbReference type="ARBA" id="ARBA00004651"/>
    </source>
</evidence>
<feature type="transmembrane region" description="Helical" evidence="10">
    <location>
        <begin position="472"/>
        <end position="493"/>
    </location>
</feature>
<feature type="transmembrane region" description="Helical" evidence="10">
    <location>
        <begin position="345"/>
        <end position="365"/>
    </location>
</feature>
<keyword evidence="3" id="KW-0813">Transport</keyword>
<evidence type="ECO:0000256" key="3">
    <source>
        <dbReference type="ARBA" id="ARBA00022448"/>
    </source>
</evidence>
<sequence length="594" mass="61108">MSTTAVAAVTAILLVAVASTVIGAVGHRARRTSDFLVASRSVGPLTNGGAISGEYLSAASFLGVAGLVLRDGVDALWYPVGYTAGYLSLLLFIAAPLRRSGAYTVPDFAELRLRSRGLRLLCSVFVLVIGWFYLLPQLQGAGLTVAVVTGLDPWIGSLAAGVIVIATVAFGGMRSVTIVQAFQYWLKLTALALPAIVAVIFFFGSGHTFDRPAPPQFADRTTVDVGTDVELTGRTDTAVTVGPAGAVVDGVPVAPGTAQTWPAGSVHRVATGGELVFEAGADVPVPVGRPALDDRWLTPMAGDGDHQLLATYSLLLATLLGTMGLPHVLGRFYSNPDGRAARRSAVVVLALLGVFYLLVTLLGALSRFYTPQLLVSGQTDAAVLLLPTAVLGSGAAGAVLGGIVAAGAWAAFLATSSGLLVSLAGVLSSDILPGRAVADMRVRALKSATVLAGIVPVALATFVTQLDFAETVALAFAVAASTFCPLLVLGVWWRGLTAKGAIWGMVAGGALSVGAVSASLAGVAPDGVVGVLLARPAIVSVPAAFLTMIVVSLVTRRTRPANTDALLLRLHAPERLGLFRDRVERDDEPVDRPS</sequence>
<dbReference type="PANTHER" id="PTHR48086">
    <property type="entry name" value="SODIUM/PROLINE SYMPORTER-RELATED"/>
    <property type="match status" value="1"/>
</dbReference>
<comment type="similarity">
    <text evidence="2 9">Belongs to the sodium:solute symporter (SSF) (TC 2.A.21) family.</text>
</comment>
<feature type="transmembrane region" description="Helical" evidence="10">
    <location>
        <begin position="309"/>
        <end position="333"/>
    </location>
</feature>
<evidence type="ECO:0000256" key="10">
    <source>
        <dbReference type="SAM" id="Phobius"/>
    </source>
</evidence>
<dbReference type="RefSeq" id="WP_345415866.1">
    <property type="nucleotide sequence ID" value="NZ_BAABGT010000029.1"/>
</dbReference>
<dbReference type="InterPro" id="IPR038377">
    <property type="entry name" value="Na/Glc_symporter_sf"/>
</dbReference>
<evidence type="ECO:0000313" key="12">
    <source>
        <dbReference type="Proteomes" id="UP001501598"/>
    </source>
</evidence>
<keyword evidence="8 10" id="KW-0472">Membrane</keyword>
<gene>
    <name evidence="11" type="ORF">GCM10023175_23230</name>
</gene>
<feature type="transmembrane region" description="Helical" evidence="10">
    <location>
        <begin position="184"/>
        <end position="204"/>
    </location>
</feature>
<feature type="transmembrane region" description="Helical" evidence="10">
    <location>
        <begin position="500"/>
        <end position="521"/>
    </location>
</feature>
<dbReference type="EMBL" id="BAABGT010000029">
    <property type="protein sequence ID" value="GAA4544664.1"/>
    <property type="molecule type" value="Genomic_DNA"/>
</dbReference>
<comment type="caution">
    <text evidence="11">The sequence shown here is derived from an EMBL/GenBank/DDBJ whole genome shotgun (WGS) entry which is preliminary data.</text>
</comment>
<evidence type="ECO:0000313" key="11">
    <source>
        <dbReference type="EMBL" id="GAA4544664.1"/>
    </source>
</evidence>
<name>A0ABP8RRL4_9PSEU</name>
<feature type="transmembrane region" description="Helical" evidence="10">
    <location>
        <begin position="76"/>
        <end position="97"/>
    </location>
</feature>
<keyword evidence="7 10" id="KW-1133">Transmembrane helix</keyword>
<evidence type="ECO:0000256" key="8">
    <source>
        <dbReference type="ARBA" id="ARBA00023136"/>
    </source>
</evidence>
<feature type="transmembrane region" description="Helical" evidence="10">
    <location>
        <begin position="117"/>
        <end position="134"/>
    </location>
</feature>
<evidence type="ECO:0000256" key="7">
    <source>
        <dbReference type="ARBA" id="ARBA00022989"/>
    </source>
</evidence>
<proteinExistence type="inferred from homology"/>
<evidence type="ECO:0000256" key="6">
    <source>
        <dbReference type="ARBA" id="ARBA00022847"/>
    </source>
</evidence>
<dbReference type="InterPro" id="IPR050277">
    <property type="entry name" value="Sodium:Solute_Symporter"/>
</dbReference>
<dbReference type="Pfam" id="PF00474">
    <property type="entry name" value="SSF"/>
    <property type="match status" value="2"/>
</dbReference>
<keyword evidence="5 10" id="KW-0812">Transmembrane</keyword>
<protein>
    <submittedName>
        <fullName evidence="11">Cation acetate symporter</fullName>
    </submittedName>
</protein>
<keyword evidence="12" id="KW-1185">Reference proteome</keyword>
<accession>A0ABP8RRL4</accession>
<dbReference type="InterPro" id="IPR001734">
    <property type="entry name" value="Na/solute_symporter"/>
</dbReference>
<comment type="subcellular location">
    <subcellularLocation>
        <location evidence="1">Cell membrane</location>
        <topology evidence="1">Multi-pass membrane protein</topology>
    </subcellularLocation>
</comment>
<evidence type="ECO:0000256" key="5">
    <source>
        <dbReference type="ARBA" id="ARBA00022692"/>
    </source>
</evidence>
<feature type="transmembrane region" description="Helical" evidence="10">
    <location>
        <begin position="448"/>
        <end position="466"/>
    </location>
</feature>
<reference evidence="12" key="1">
    <citation type="journal article" date="2019" name="Int. J. Syst. Evol. Microbiol.">
        <title>The Global Catalogue of Microorganisms (GCM) 10K type strain sequencing project: providing services to taxonomists for standard genome sequencing and annotation.</title>
        <authorList>
            <consortium name="The Broad Institute Genomics Platform"/>
            <consortium name="The Broad Institute Genome Sequencing Center for Infectious Disease"/>
            <person name="Wu L."/>
            <person name="Ma J."/>
        </authorList>
    </citation>
    <scope>NUCLEOTIDE SEQUENCE [LARGE SCALE GENOMIC DNA]</scope>
    <source>
        <strain evidence="12">JCM 17906</strain>
    </source>
</reference>
<keyword evidence="6" id="KW-0769">Symport</keyword>
<feature type="transmembrane region" description="Helical" evidence="10">
    <location>
        <begin position="533"/>
        <end position="554"/>
    </location>
</feature>
<dbReference type="Gene3D" id="1.20.1730.10">
    <property type="entry name" value="Sodium/glucose cotransporter"/>
    <property type="match status" value="1"/>
</dbReference>
<evidence type="ECO:0000256" key="2">
    <source>
        <dbReference type="ARBA" id="ARBA00006434"/>
    </source>
</evidence>
<feature type="transmembrane region" description="Helical" evidence="10">
    <location>
        <begin position="154"/>
        <end position="172"/>
    </location>
</feature>
<dbReference type="Proteomes" id="UP001501598">
    <property type="component" value="Unassembled WGS sequence"/>
</dbReference>
<dbReference type="PROSITE" id="PS50283">
    <property type="entry name" value="NA_SOLUT_SYMP_3"/>
    <property type="match status" value="1"/>
</dbReference>
<keyword evidence="4" id="KW-1003">Cell membrane</keyword>
<evidence type="ECO:0000256" key="4">
    <source>
        <dbReference type="ARBA" id="ARBA00022475"/>
    </source>
</evidence>
<evidence type="ECO:0000256" key="9">
    <source>
        <dbReference type="RuleBase" id="RU362091"/>
    </source>
</evidence>
<dbReference type="CDD" id="cd11480">
    <property type="entry name" value="SLC5sbd_u4"/>
    <property type="match status" value="1"/>
</dbReference>
<dbReference type="PANTHER" id="PTHR48086:SF6">
    <property type="entry name" value="CATION_ACETATE SYMPORTER ACTP"/>
    <property type="match status" value="1"/>
</dbReference>
<organism evidence="11 12">
    <name type="scientific">Pseudonocardia xishanensis</name>
    <dbReference type="NCBI Taxonomy" id="630995"/>
    <lineage>
        <taxon>Bacteria</taxon>
        <taxon>Bacillati</taxon>
        <taxon>Actinomycetota</taxon>
        <taxon>Actinomycetes</taxon>
        <taxon>Pseudonocardiales</taxon>
        <taxon>Pseudonocardiaceae</taxon>
        <taxon>Pseudonocardia</taxon>
    </lineage>
</organism>